<dbReference type="PANTHER" id="PTHR48081:SF30">
    <property type="entry name" value="ACETYL-HYDROLASE LIPR-RELATED"/>
    <property type="match status" value="1"/>
</dbReference>
<keyword evidence="5" id="KW-1185">Reference proteome</keyword>
<evidence type="ECO:0000256" key="1">
    <source>
        <dbReference type="ARBA" id="ARBA00010515"/>
    </source>
</evidence>
<organism evidence="4 5">
    <name type="scientific">Ventosimonas gracilis</name>
    <dbReference type="NCBI Taxonomy" id="1680762"/>
    <lineage>
        <taxon>Bacteria</taxon>
        <taxon>Pseudomonadati</taxon>
        <taxon>Pseudomonadota</taxon>
        <taxon>Gammaproteobacteria</taxon>
        <taxon>Pseudomonadales</taxon>
        <taxon>Ventosimonadaceae</taxon>
        <taxon>Ventosimonas</taxon>
    </lineage>
</organism>
<dbReference type="RefSeq" id="WP_068388228.1">
    <property type="nucleotide sequence ID" value="NZ_LSZO01000066.1"/>
</dbReference>
<reference evidence="4 5" key="1">
    <citation type="submission" date="2016-02" db="EMBL/GenBank/DDBJ databases">
        <authorList>
            <person name="Wen L."/>
            <person name="He K."/>
            <person name="Yang H."/>
        </authorList>
    </citation>
    <scope>NUCLEOTIDE SEQUENCE [LARGE SCALE GENOMIC DNA]</scope>
    <source>
        <strain evidence="4 5">CV58</strain>
    </source>
</reference>
<evidence type="ECO:0000256" key="2">
    <source>
        <dbReference type="ARBA" id="ARBA00022801"/>
    </source>
</evidence>
<sequence length="316" mass="34967">MNVTGEFIAQDPGQPLLRGFLRANLRLFFRGLIQPPTPIAVQRGILELLCASCRPFARRVRRREATLGGIRCEWHNPEGAIGGSLLLYLHGGGFLLGSPRSHRPLCGALAERVKLPICVPHYRRSPENRLPAAVDDVLAVCRALHERYPYTRIFIGGDSAGGHLALCATLALAKNNEPLPAALICLSPLVDPRCDQMHQPPAGDPMLNPRWLKQVQSLSSPTPGELTEEVILQSGLSPLDMDLSVLPPLLLQTGEDELLRNDSLRLAEQAQKAGVQVQLERYPKLWHVFHFHTGLLKQSDFAIGRIVDFLKQQAMH</sequence>
<evidence type="ECO:0000313" key="5">
    <source>
        <dbReference type="Proteomes" id="UP000072660"/>
    </source>
</evidence>
<name>A0A139SW68_9GAMM</name>
<dbReference type="EMBL" id="LSZO01000066">
    <property type="protein sequence ID" value="KXU38839.1"/>
    <property type="molecule type" value="Genomic_DNA"/>
</dbReference>
<dbReference type="SUPFAM" id="SSF53474">
    <property type="entry name" value="alpha/beta-Hydrolases"/>
    <property type="match status" value="1"/>
</dbReference>
<dbReference type="PANTHER" id="PTHR48081">
    <property type="entry name" value="AB HYDROLASE SUPERFAMILY PROTEIN C4A8.06C"/>
    <property type="match status" value="1"/>
</dbReference>
<dbReference type="Gene3D" id="3.40.50.1820">
    <property type="entry name" value="alpha/beta hydrolase"/>
    <property type="match status" value="1"/>
</dbReference>
<dbReference type="AlphaFoldDB" id="A0A139SW68"/>
<dbReference type="Pfam" id="PF07859">
    <property type="entry name" value="Abhydrolase_3"/>
    <property type="match status" value="1"/>
</dbReference>
<evidence type="ECO:0000259" key="3">
    <source>
        <dbReference type="Pfam" id="PF07859"/>
    </source>
</evidence>
<accession>A0A139SW68</accession>
<proteinExistence type="inferred from homology"/>
<dbReference type="InterPro" id="IPR013094">
    <property type="entry name" value="AB_hydrolase_3"/>
</dbReference>
<comment type="similarity">
    <text evidence="1">Belongs to the 'GDXG' lipolytic enzyme family.</text>
</comment>
<dbReference type="OrthoDB" id="9806180at2"/>
<dbReference type="InterPro" id="IPR029058">
    <property type="entry name" value="AB_hydrolase_fold"/>
</dbReference>
<dbReference type="InterPro" id="IPR002168">
    <property type="entry name" value="Lipase_GDXG_HIS_AS"/>
</dbReference>
<dbReference type="PROSITE" id="PS01173">
    <property type="entry name" value="LIPASE_GDXG_HIS"/>
    <property type="match status" value="1"/>
</dbReference>
<comment type="caution">
    <text evidence="4">The sequence shown here is derived from an EMBL/GenBank/DDBJ whole genome shotgun (WGS) entry which is preliminary data.</text>
</comment>
<feature type="domain" description="Alpha/beta hydrolase fold-3" evidence="3">
    <location>
        <begin position="86"/>
        <end position="290"/>
    </location>
</feature>
<dbReference type="GO" id="GO:0004806">
    <property type="term" value="F:triacylglycerol lipase activity"/>
    <property type="evidence" value="ECO:0007669"/>
    <property type="project" value="TreeGrafter"/>
</dbReference>
<keyword evidence="2" id="KW-0378">Hydrolase</keyword>
<protein>
    <recommendedName>
        <fullName evidence="3">Alpha/beta hydrolase fold-3 domain-containing protein</fullName>
    </recommendedName>
</protein>
<dbReference type="Proteomes" id="UP000072660">
    <property type="component" value="Unassembled WGS sequence"/>
</dbReference>
<gene>
    <name evidence="4" type="ORF">AXE65_11645</name>
</gene>
<evidence type="ECO:0000313" key="4">
    <source>
        <dbReference type="EMBL" id="KXU38839.1"/>
    </source>
</evidence>
<dbReference type="InterPro" id="IPR050300">
    <property type="entry name" value="GDXG_lipolytic_enzyme"/>
</dbReference>